<name>A0A977Q0U9_9CYAN</name>
<organism evidence="2">
    <name type="scientific">Woronichinia naegeliana WA131</name>
    <dbReference type="NCBI Taxonomy" id="2824559"/>
    <lineage>
        <taxon>Bacteria</taxon>
        <taxon>Bacillati</taxon>
        <taxon>Cyanobacteriota</taxon>
        <taxon>Cyanophyceae</taxon>
        <taxon>Synechococcales</taxon>
        <taxon>Coelosphaeriaceae</taxon>
        <taxon>Woronichinia</taxon>
    </lineage>
</organism>
<feature type="domain" description="Reverse transcriptase N-terminal" evidence="1">
    <location>
        <begin position="12"/>
        <end position="73"/>
    </location>
</feature>
<reference evidence="2" key="1">
    <citation type="submission" date="2021-04" db="EMBL/GenBank/DDBJ databases">
        <title>Genome sequence of Woronichinia naegeliana from Washington state freshwater lake bloom.</title>
        <authorList>
            <person name="Dreher T.W."/>
        </authorList>
    </citation>
    <scope>NUCLEOTIDE SEQUENCE</scope>
    <source>
        <strain evidence="2">WA131</strain>
    </source>
</reference>
<keyword evidence="2" id="KW-0808">Transferase</keyword>
<sequence length="80" mass="9378">MVRHGINTSELWKKLPWKKFQKTLFRLQKRVFKAVQFGDKHKAWSLQKLIIKSQAARLLVVSQGRTRANASKNDTDTRTL</sequence>
<dbReference type="Proteomes" id="UP001065613">
    <property type="component" value="Chromosome"/>
</dbReference>
<dbReference type="EMBL" id="CP073041">
    <property type="protein sequence ID" value="UXE64705.1"/>
    <property type="molecule type" value="Genomic_DNA"/>
</dbReference>
<accession>A0A977Q0U9</accession>
<dbReference type="GO" id="GO:0003964">
    <property type="term" value="F:RNA-directed DNA polymerase activity"/>
    <property type="evidence" value="ECO:0007669"/>
    <property type="project" value="UniProtKB-KW"/>
</dbReference>
<dbReference type="Pfam" id="PF13655">
    <property type="entry name" value="RVT_N"/>
    <property type="match status" value="1"/>
</dbReference>
<gene>
    <name evidence="2" type="ORF">KA717_18155</name>
</gene>
<keyword evidence="2" id="KW-0695">RNA-directed DNA polymerase</keyword>
<protein>
    <submittedName>
        <fullName evidence="2">Reverse transcriptase N-terminal domain-containing protein</fullName>
    </submittedName>
</protein>
<dbReference type="InterPro" id="IPR025960">
    <property type="entry name" value="RVT_N"/>
</dbReference>
<proteinExistence type="predicted"/>
<evidence type="ECO:0000259" key="1">
    <source>
        <dbReference type="Pfam" id="PF13655"/>
    </source>
</evidence>
<dbReference type="KEGG" id="wna:KA717_18155"/>
<keyword evidence="2" id="KW-0548">Nucleotidyltransferase</keyword>
<evidence type="ECO:0000313" key="2">
    <source>
        <dbReference type="EMBL" id="UXE64705.1"/>
    </source>
</evidence>
<dbReference type="AlphaFoldDB" id="A0A977Q0U9"/>